<protein>
    <submittedName>
        <fullName evidence="2">Uncharacterized protein</fullName>
    </submittedName>
</protein>
<dbReference type="AlphaFoldDB" id="A0A9R1WNN8"/>
<proteinExistence type="predicted"/>
<sequence length="113" mass="12582">MDVSSCCANPNVFLDLPLMQPLSFAVGGILGKTVIFDVLDFVNKSIFPVLSHLFFNSLTCCNLVNLYLVLHKNKARIPCKRILFRSDLLWVGCKPCQSCPTSSTLQVCSDHFL</sequence>
<gene>
    <name evidence="2" type="ORF">LSAT_V11C100041380</name>
</gene>
<keyword evidence="1" id="KW-1133">Transmembrane helix</keyword>
<reference evidence="2 3" key="1">
    <citation type="journal article" date="2017" name="Nat. Commun.">
        <title>Genome assembly with in vitro proximity ligation data and whole-genome triplication in lettuce.</title>
        <authorList>
            <person name="Reyes-Chin-Wo S."/>
            <person name="Wang Z."/>
            <person name="Yang X."/>
            <person name="Kozik A."/>
            <person name="Arikit S."/>
            <person name="Song C."/>
            <person name="Xia L."/>
            <person name="Froenicke L."/>
            <person name="Lavelle D.O."/>
            <person name="Truco M.J."/>
            <person name="Xia R."/>
            <person name="Zhu S."/>
            <person name="Xu C."/>
            <person name="Xu H."/>
            <person name="Xu X."/>
            <person name="Cox K."/>
            <person name="Korf I."/>
            <person name="Meyers B.C."/>
            <person name="Michelmore R.W."/>
        </authorList>
    </citation>
    <scope>NUCLEOTIDE SEQUENCE [LARGE SCALE GENOMIC DNA]</scope>
    <source>
        <strain evidence="3">cv. Salinas</strain>
        <tissue evidence="2">Seedlings</tissue>
    </source>
</reference>
<accession>A0A9R1WNN8</accession>
<keyword evidence="1" id="KW-0812">Transmembrane</keyword>
<evidence type="ECO:0000313" key="3">
    <source>
        <dbReference type="Proteomes" id="UP000235145"/>
    </source>
</evidence>
<keyword evidence="3" id="KW-1185">Reference proteome</keyword>
<keyword evidence="1" id="KW-0472">Membrane</keyword>
<organism evidence="2 3">
    <name type="scientific">Lactuca sativa</name>
    <name type="common">Garden lettuce</name>
    <dbReference type="NCBI Taxonomy" id="4236"/>
    <lineage>
        <taxon>Eukaryota</taxon>
        <taxon>Viridiplantae</taxon>
        <taxon>Streptophyta</taxon>
        <taxon>Embryophyta</taxon>
        <taxon>Tracheophyta</taxon>
        <taxon>Spermatophyta</taxon>
        <taxon>Magnoliopsida</taxon>
        <taxon>eudicotyledons</taxon>
        <taxon>Gunneridae</taxon>
        <taxon>Pentapetalae</taxon>
        <taxon>asterids</taxon>
        <taxon>campanulids</taxon>
        <taxon>Asterales</taxon>
        <taxon>Asteraceae</taxon>
        <taxon>Cichorioideae</taxon>
        <taxon>Cichorieae</taxon>
        <taxon>Lactucinae</taxon>
        <taxon>Lactuca</taxon>
    </lineage>
</organism>
<dbReference type="EMBL" id="NBSK02000001">
    <property type="protein sequence ID" value="KAJ0225821.1"/>
    <property type="molecule type" value="Genomic_DNA"/>
</dbReference>
<comment type="caution">
    <text evidence="2">The sequence shown here is derived from an EMBL/GenBank/DDBJ whole genome shotgun (WGS) entry which is preliminary data.</text>
</comment>
<evidence type="ECO:0000256" key="1">
    <source>
        <dbReference type="SAM" id="Phobius"/>
    </source>
</evidence>
<evidence type="ECO:0000313" key="2">
    <source>
        <dbReference type="EMBL" id="KAJ0225821.1"/>
    </source>
</evidence>
<feature type="transmembrane region" description="Helical" evidence="1">
    <location>
        <begin position="49"/>
        <end position="70"/>
    </location>
</feature>
<dbReference type="Proteomes" id="UP000235145">
    <property type="component" value="Unassembled WGS sequence"/>
</dbReference>
<name>A0A9R1WNN8_LACSA</name>